<feature type="transmembrane region" description="Helical" evidence="1">
    <location>
        <begin position="132"/>
        <end position="156"/>
    </location>
</feature>
<organism evidence="2 3">
    <name type="scientific">Croceitalea vernalis</name>
    <dbReference type="NCBI Taxonomy" id="3075599"/>
    <lineage>
        <taxon>Bacteria</taxon>
        <taxon>Pseudomonadati</taxon>
        <taxon>Bacteroidota</taxon>
        <taxon>Flavobacteriia</taxon>
        <taxon>Flavobacteriales</taxon>
        <taxon>Flavobacteriaceae</taxon>
        <taxon>Croceitalea</taxon>
    </lineage>
</organism>
<evidence type="ECO:0000313" key="2">
    <source>
        <dbReference type="EMBL" id="MDT0622231.1"/>
    </source>
</evidence>
<accession>A0ABU3BJ83</accession>
<keyword evidence="1" id="KW-1133">Transmembrane helix</keyword>
<comment type="caution">
    <text evidence="2">The sequence shown here is derived from an EMBL/GenBank/DDBJ whole genome shotgun (WGS) entry which is preliminary data.</text>
</comment>
<dbReference type="RefSeq" id="WP_311388093.1">
    <property type="nucleotide sequence ID" value="NZ_JAVRHU010000003.1"/>
</dbReference>
<dbReference type="Proteomes" id="UP001250662">
    <property type="component" value="Unassembled WGS sequence"/>
</dbReference>
<sequence>MSEFFKAELKDKFLQYASDRDDYFEVQLLYDEFLRPNYSLNFIERLLREILEYDPDLIDVMSGNGSKIFMISSTGLTEEFIETGGFKHLFLQEEEKWDTFLDQLANTRKLSNEEKQNLGKTEKASYRRERTFLYGLIGAVALSFVFTLFSLFNALFDNNKYISQQEFEERIQKLKNELNPENSEVDSLFRKSVGALNSNDSIK</sequence>
<keyword evidence="3" id="KW-1185">Reference proteome</keyword>
<keyword evidence="1" id="KW-0812">Transmembrane</keyword>
<evidence type="ECO:0000313" key="3">
    <source>
        <dbReference type="Proteomes" id="UP001250662"/>
    </source>
</evidence>
<name>A0ABU3BJ83_9FLAO</name>
<protein>
    <submittedName>
        <fullName evidence="2">Uncharacterized protein</fullName>
    </submittedName>
</protein>
<dbReference type="EMBL" id="JAVRHU010000003">
    <property type="protein sequence ID" value="MDT0622231.1"/>
    <property type="molecule type" value="Genomic_DNA"/>
</dbReference>
<evidence type="ECO:0000256" key="1">
    <source>
        <dbReference type="SAM" id="Phobius"/>
    </source>
</evidence>
<reference evidence="2 3" key="1">
    <citation type="submission" date="2023-09" db="EMBL/GenBank/DDBJ databases">
        <authorList>
            <person name="Rey-Velasco X."/>
        </authorList>
    </citation>
    <scope>NUCLEOTIDE SEQUENCE [LARGE SCALE GENOMIC DNA]</scope>
    <source>
        <strain evidence="2 3">P007</strain>
    </source>
</reference>
<keyword evidence="1" id="KW-0472">Membrane</keyword>
<proteinExistence type="predicted"/>
<gene>
    <name evidence="2" type="ORF">RM520_11385</name>
</gene>